<name>A0ACD5BIK0_9PSEU</name>
<organism evidence="1 2">
    <name type="scientific">Amycolatopsis coloradensis</name>
    <dbReference type="NCBI Taxonomy" id="76021"/>
    <lineage>
        <taxon>Bacteria</taxon>
        <taxon>Bacillati</taxon>
        <taxon>Actinomycetota</taxon>
        <taxon>Actinomycetes</taxon>
        <taxon>Pseudonocardiales</taxon>
        <taxon>Pseudonocardiaceae</taxon>
        <taxon>Amycolatopsis</taxon>
    </lineage>
</organism>
<evidence type="ECO:0000313" key="2">
    <source>
        <dbReference type="Proteomes" id="UP001456344"/>
    </source>
</evidence>
<dbReference type="Proteomes" id="UP001456344">
    <property type="component" value="Chromosome"/>
</dbReference>
<proteinExistence type="predicted"/>
<sequence>MTARLFAVLAVLTAVALLQGSLCSDGAAAAGSPCAPLFAVEATHTTTPADECEPAESLLSPAEQPHPDNHLDDVAGIGMALLAALVLLVRHHRPGGTGVPPSSPARRSTTTPPLVQLCVSRT</sequence>
<protein>
    <submittedName>
        <fullName evidence="1">Uncharacterized protein</fullName>
    </submittedName>
</protein>
<keyword evidence="2" id="KW-1185">Reference proteome</keyword>
<dbReference type="EMBL" id="CP150484">
    <property type="protein sequence ID" value="WYW19105.1"/>
    <property type="molecule type" value="Genomic_DNA"/>
</dbReference>
<reference evidence="1" key="1">
    <citation type="submission" date="2023-10" db="EMBL/GenBank/DDBJ databases">
        <title>Whole genome sequencing of actinobacterial strain Amycolatopsis sp. (BCA-696) identifies the underlying plant growth-promoting genes.</title>
        <authorList>
            <person name="Gandham P."/>
            <person name="Vadla N."/>
            <person name="Saji A."/>
            <person name="Srinivas V."/>
            <person name="Ruperao P."/>
            <person name="Selvanayagam S."/>
            <person name="Saxena R.K."/>
            <person name="Rathore A."/>
            <person name="Gopalakrishnan S."/>
            <person name="Thakur V."/>
        </authorList>
    </citation>
    <scope>NUCLEOTIDE SEQUENCE</scope>
    <source>
        <strain evidence="1">BCA-696</strain>
    </source>
</reference>
<gene>
    <name evidence="1" type="ORF">LCL61_26520</name>
</gene>
<accession>A0ACD5BIK0</accession>
<evidence type="ECO:0000313" key="1">
    <source>
        <dbReference type="EMBL" id="WYW19105.1"/>
    </source>
</evidence>